<feature type="compositionally biased region" description="Basic and acidic residues" evidence="1">
    <location>
        <begin position="1017"/>
        <end position="1043"/>
    </location>
</feature>
<reference evidence="2" key="1">
    <citation type="submission" date="2022-10" db="EMBL/GenBank/DDBJ databases">
        <title>Tapping the CABI collections for fungal endophytes: first genome assemblies for Collariella, Neodidymelliopsis, Ascochyta clinopodiicola, Didymella pomorum, Didymosphaeria variabile, Neocosmospora piperis and Neocucurbitaria cava.</title>
        <authorList>
            <person name="Hill R."/>
        </authorList>
    </citation>
    <scope>NUCLEOTIDE SEQUENCE</scope>
    <source>
        <strain evidence="2">IMI 355082</strain>
    </source>
</reference>
<comment type="caution">
    <text evidence="2">The sequence shown here is derived from an EMBL/GenBank/DDBJ whole genome shotgun (WGS) entry which is preliminary data.</text>
</comment>
<organism evidence="2 3">
    <name type="scientific">Gnomoniopsis smithogilvyi</name>
    <dbReference type="NCBI Taxonomy" id="1191159"/>
    <lineage>
        <taxon>Eukaryota</taxon>
        <taxon>Fungi</taxon>
        <taxon>Dikarya</taxon>
        <taxon>Ascomycota</taxon>
        <taxon>Pezizomycotina</taxon>
        <taxon>Sordariomycetes</taxon>
        <taxon>Sordariomycetidae</taxon>
        <taxon>Diaporthales</taxon>
        <taxon>Gnomoniaceae</taxon>
        <taxon>Gnomoniopsis</taxon>
    </lineage>
</organism>
<dbReference type="PROSITE" id="PS51257">
    <property type="entry name" value="PROKAR_LIPOPROTEIN"/>
    <property type="match status" value="1"/>
</dbReference>
<dbReference type="OrthoDB" id="185373at2759"/>
<feature type="compositionally biased region" description="Basic and acidic residues" evidence="1">
    <location>
        <begin position="120"/>
        <end position="137"/>
    </location>
</feature>
<evidence type="ECO:0000313" key="3">
    <source>
        <dbReference type="Proteomes" id="UP001140453"/>
    </source>
</evidence>
<name>A0A9W9CWY8_9PEZI</name>
<feature type="region of interest" description="Disordered" evidence="1">
    <location>
        <begin position="1017"/>
        <end position="1051"/>
    </location>
</feature>
<evidence type="ECO:0000313" key="2">
    <source>
        <dbReference type="EMBL" id="KAJ4390591.1"/>
    </source>
</evidence>
<feature type="region of interest" description="Disordered" evidence="1">
    <location>
        <begin position="109"/>
        <end position="141"/>
    </location>
</feature>
<evidence type="ECO:0000256" key="1">
    <source>
        <dbReference type="SAM" id="MobiDB-lite"/>
    </source>
</evidence>
<gene>
    <name evidence="2" type="ORF">N0V93_004187</name>
</gene>
<feature type="region of interest" description="Disordered" evidence="1">
    <location>
        <begin position="179"/>
        <end position="211"/>
    </location>
</feature>
<keyword evidence="3" id="KW-1185">Reference proteome</keyword>
<dbReference type="EMBL" id="JAPEVB010000003">
    <property type="protein sequence ID" value="KAJ4390591.1"/>
    <property type="molecule type" value="Genomic_DNA"/>
</dbReference>
<protein>
    <submittedName>
        <fullName evidence="2">Uncharacterized protein</fullName>
    </submittedName>
</protein>
<dbReference type="AlphaFoldDB" id="A0A9W9CWY8"/>
<sequence length="1072" mass="122200">MSFSLLRVPKKAALTVWSGLVVGTSCTLLLLTEDRRRRINQARSAIKNADRIRSSKQYHATAPILNEQPVAAIDKLEDVLSPTKTVTRRFAARRRDEYKDWSAAPTAAQIAHGQPAPDAADSKPESLAAAEHKRGNDGADLVLGQRGSLHGIESEQAVPQRRALAATRSWGIPPRDSILLTETRTWPGKGRPSPGLSEKASRSSPLESQHIHVDSNLRRIKRAADFGDQMSLEQAVDIIRETVRKTGLEAEERGLLVQAAIMLSLKCQKAGLMDPAMRALHSAVELGPLAEAQYYEANPQQVIDYAVSIAEVKIRDVKEKGMKTSKHERLLLRKRMDRTIMLMTPTLAEGMLSASRLLEWLPAAEKCMHLAFDLGNMMDKASSLFWRIEHFGGDPEGRILLGFMERLHESGKLPQLVNTFKLMRHKLVKLNADTWYAIGDLVADAVDNAPGQNPAKVLEYMVEFCPRENCCEPLLPLRTTWTTKILYCHWKRVGDFEQTHALFQRFEELGGFDIVVHKDGMYRTMVQIALEAEQWHQLDQLLRKLVAVKPSAAKEARILGLLALAKARMGDWNAVWEDFKSMEIKDRIEDVFVPILQEFIKTHTTKEIENFLKSYIRDIKMPISPYLVNMIANRYGDVRDVESFLEWLSWCSIQGFEINAAFSNAILVNCRRRWDFGFEDLSHIYRTLQALSPNFIDDVTENAMVCAGLTAHRKAKIPFLKKQVGFANRKFHRWTVAESADDMRIDMRHAFSMRDYKKVLFLYRTTVHKKNIPLDEGHLRLAVQASLRLEKRMQPVLRMIREAKEQEMDVSQAVTLVFIVQMRQIFQGDTSDKDQLVREVQNCIAHFEASDLSVGHQALLRVAFQMLRARHFSGAISFGMSALQEKGIAYPDDVPTFKLFLVAYGYKADVRGMKWTLAGAVHMQYYRKRAVYLALKDARNFLAKQIQSADVKKARRVVEKGLDMIRQQQLQLAVDRKLLQRQTIDIMKRAALEAEDQPTSEEAIKRREDIFAEIEENIRREQEEESSKAEARRIEMQARREAAEAAQQMNQDEANAMEQILAASRHEVHGDF</sequence>
<accession>A0A9W9CWY8</accession>
<proteinExistence type="predicted"/>
<dbReference type="Proteomes" id="UP001140453">
    <property type="component" value="Unassembled WGS sequence"/>
</dbReference>